<dbReference type="SUPFAM" id="SSF53474">
    <property type="entry name" value="alpha/beta-Hydrolases"/>
    <property type="match status" value="1"/>
</dbReference>
<dbReference type="RefSeq" id="WP_377771568.1">
    <property type="nucleotide sequence ID" value="NZ_JBHUOQ010000001.1"/>
</dbReference>
<feature type="domain" description="BAAT/Acyl-CoA thioester hydrolase C-terminal" evidence="3">
    <location>
        <begin position="198"/>
        <end position="418"/>
    </location>
</feature>
<evidence type="ECO:0000259" key="2">
    <source>
        <dbReference type="Pfam" id="PF04775"/>
    </source>
</evidence>
<dbReference type="InterPro" id="IPR016662">
    <property type="entry name" value="Acyl-CoA_thioEstase_long-chain"/>
</dbReference>
<evidence type="ECO:0000259" key="3">
    <source>
        <dbReference type="Pfam" id="PF08840"/>
    </source>
</evidence>
<gene>
    <name evidence="4" type="ORF">ACFSX4_03445</name>
</gene>
<evidence type="ECO:0000313" key="5">
    <source>
        <dbReference type="Proteomes" id="UP001597519"/>
    </source>
</evidence>
<reference evidence="5" key="1">
    <citation type="journal article" date="2019" name="Int. J. Syst. Evol. Microbiol.">
        <title>The Global Catalogue of Microorganisms (GCM) 10K type strain sequencing project: providing services to taxonomists for standard genome sequencing and annotation.</title>
        <authorList>
            <consortium name="The Broad Institute Genomics Platform"/>
            <consortium name="The Broad Institute Genome Sequencing Center for Infectious Disease"/>
            <person name="Wu L."/>
            <person name="Ma J."/>
        </authorList>
    </citation>
    <scope>NUCLEOTIDE SEQUENCE [LARGE SCALE GENOMIC DNA]</scope>
    <source>
        <strain evidence="5">KCTC 33575</strain>
    </source>
</reference>
<accession>A0ABW5WU11</accession>
<dbReference type="Proteomes" id="UP001597519">
    <property type="component" value="Unassembled WGS sequence"/>
</dbReference>
<comment type="similarity">
    <text evidence="1">Belongs to the C/M/P thioester hydrolase family.</text>
</comment>
<comment type="caution">
    <text evidence="4">The sequence shown here is derived from an EMBL/GenBank/DDBJ whole genome shotgun (WGS) entry which is preliminary data.</text>
</comment>
<protein>
    <submittedName>
        <fullName evidence="4">Acyl-CoA thioester hydrolase/BAAT C-terminal domain-containing protein</fullName>
    </submittedName>
</protein>
<dbReference type="Gene3D" id="3.40.50.1820">
    <property type="entry name" value="alpha/beta hydrolase"/>
    <property type="match status" value="1"/>
</dbReference>
<sequence>MILLVYIEGLKEEVFIDEDLKLRIKNCPEELITIITEMKDDNNKIFKSVNEYMPNNNEVNLDEQSPVKGDYYTADSNGILWSMKEKAAGRKDYFEKNNELPILVSLRVMAEGKVLYITDFKLIYYRKPVRKLEYSTSDRKGLLFEPKKGGEFPAVILLSGSDGGCKAESAAYLASHNFLVYALPYFNSENLPKNLENIPLEYFKEATEYLKNHERCDGNVHLVGYSKGAELALLLGSVYDDYKSIIAGAPGAYITSGMREGVFAPVKSWTLDGVPLPYLKTRFSPSLIFKSFTNYFRNKPMSFLEIWTHSLKKSSKLKNIMIDVENISCPIMLISGADDQLWPSSAFSELIRTQRTHPKDIFLDFQDAGHFIAFPYSFVNIPVMSFMQSGKMTLNFGGNDSSNVHAVRTANPTIVDFLVGNS</sequence>
<name>A0ABW5WU11_9STAP</name>
<evidence type="ECO:0000313" key="4">
    <source>
        <dbReference type="EMBL" id="MFD2829508.1"/>
    </source>
</evidence>
<dbReference type="PANTHER" id="PTHR10824">
    <property type="entry name" value="ACYL-COENZYME A THIOESTERASE-RELATED"/>
    <property type="match status" value="1"/>
</dbReference>
<dbReference type="EMBL" id="JBHUOQ010000001">
    <property type="protein sequence ID" value="MFD2829508.1"/>
    <property type="molecule type" value="Genomic_DNA"/>
</dbReference>
<dbReference type="InterPro" id="IPR029058">
    <property type="entry name" value="AB_hydrolase_fold"/>
</dbReference>
<keyword evidence="4" id="KW-0378">Hydrolase</keyword>
<dbReference type="Pfam" id="PF08840">
    <property type="entry name" value="BAAT_C"/>
    <property type="match status" value="1"/>
</dbReference>
<dbReference type="PIRSF" id="PIRSF016521">
    <property type="entry name" value="Acyl-CoA_hydro"/>
    <property type="match status" value="1"/>
</dbReference>
<dbReference type="Pfam" id="PF04775">
    <property type="entry name" value="Bile_Hydr_Trans"/>
    <property type="match status" value="1"/>
</dbReference>
<dbReference type="InterPro" id="IPR042490">
    <property type="entry name" value="Thio_Ohase/BAAT_N"/>
</dbReference>
<feature type="domain" description="Acyl-CoA thioester hydrolase/bile acid-CoA amino acid N-acetyltransferase" evidence="2">
    <location>
        <begin position="17"/>
        <end position="131"/>
    </location>
</feature>
<dbReference type="Gene3D" id="2.60.40.2240">
    <property type="entry name" value="Acyl-CoA thioester hydrolase/BAAT N-terminal domain"/>
    <property type="match status" value="1"/>
</dbReference>
<dbReference type="PANTHER" id="PTHR10824:SF4">
    <property type="entry name" value="ACYL-COENZYME A THIOESTERASE 1-LIKE"/>
    <property type="match status" value="1"/>
</dbReference>
<evidence type="ECO:0000256" key="1">
    <source>
        <dbReference type="ARBA" id="ARBA00006538"/>
    </source>
</evidence>
<dbReference type="GO" id="GO:0016787">
    <property type="term" value="F:hydrolase activity"/>
    <property type="evidence" value="ECO:0007669"/>
    <property type="project" value="UniProtKB-KW"/>
</dbReference>
<organism evidence="4 5">
    <name type="scientific">Corticicoccus populi</name>
    <dbReference type="NCBI Taxonomy" id="1812821"/>
    <lineage>
        <taxon>Bacteria</taxon>
        <taxon>Bacillati</taxon>
        <taxon>Bacillota</taxon>
        <taxon>Bacilli</taxon>
        <taxon>Bacillales</taxon>
        <taxon>Staphylococcaceae</taxon>
        <taxon>Corticicoccus</taxon>
    </lineage>
</organism>
<dbReference type="InterPro" id="IPR006862">
    <property type="entry name" value="Thio_Ohase/aa_AcTrfase"/>
</dbReference>
<dbReference type="InterPro" id="IPR014940">
    <property type="entry name" value="BAAT_C"/>
</dbReference>
<proteinExistence type="inferred from homology"/>
<keyword evidence="5" id="KW-1185">Reference proteome</keyword>